<gene>
    <name evidence="1" type="ORF">AN957_01185</name>
</gene>
<accession>A0A0Q3RD30</accession>
<reference evidence="1 2" key="1">
    <citation type="submission" date="2015-09" db="EMBL/GenBank/DDBJ databases">
        <title>Genome sequencing project for genomic taxonomy and phylogenomics of Bacillus-like bacteria.</title>
        <authorList>
            <person name="Liu B."/>
            <person name="Wang J."/>
            <person name="Zhu Y."/>
            <person name="Liu G."/>
            <person name="Chen Q."/>
            <person name="Chen Z."/>
            <person name="Lan J."/>
            <person name="Che J."/>
            <person name="Ge C."/>
            <person name="Shi H."/>
            <person name="Pan Z."/>
            <person name="Liu X."/>
        </authorList>
    </citation>
    <scope>NUCLEOTIDE SEQUENCE [LARGE SCALE GENOMIC DNA]</scope>
    <source>
        <strain evidence="1 2">FJAT-18043</strain>
    </source>
</reference>
<dbReference type="STRING" id="1637975.AN957_01185"/>
<dbReference type="InterPro" id="IPR056298">
    <property type="entry name" value="AlkZ-rel"/>
</dbReference>
<evidence type="ECO:0000313" key="2">
    <source>
        <dbReference type="Proteomes" id="UP000050996"/>
    </source>
</evidence>
<dbReference type="Proteomes" id="UP000050996">
    <property type="component" value="Unassembled WGS sequence"/>
</dbReference>
<proteinExistence type="predicted"/>
<dbReference type="Pfam" id="PF24741">
    <property type="entry name" value="AlkZ-rel"/>
    <property type="match status" value="1"/>
</dbReference>
<dbReference type="EMBL" id="LJIX01000003">
    <property type="protein sequence ID" value="KQL27577.1"/>
    <property type="molecule type" value="Genomic_DNA"/>
</dbReference>
<keyword evidence="2" id="KW-1185">Reference proteome</keyword>
<name>A0A0Q3RD30_9BACI</name>
<dbReference type="PATRIC" id="fig|1637975.4.peg.5589"/>
<dbReference type="RefSeq" id="WP_245637749.1">
    <property type="nucleotide sequence ID" value="NZ_LJIX01000003.1"/>
</dbReference>
<comment type="caution">
    <text evidence="1">The sequence shown here is derived from an EMBL/GenBank/DDBJ whole genome shotgun (WGS) entry which is preliminary data.</text>
</comment>
<organism evidence="1 2">
    <name type="scientific">Cytobacillus solani</name>
    <dbReference type="NCBI Taxonomy" id="1637975"/>
    <lineage>
        <taxon>Bacteria</taxon>
        <taxon>Bacillati</taxon>
        <taxon>Bacillota</taxon>
        <taxon>Bacilli</taxon>
        <taxon>Bacillales</taxon>
        <taxon>Bacillaceae</taxon>
        <taxon>Cytobacillus</taxon>
    </lineage>
</organism>
<evidence type="ECO:0000313" key="1">
    <source>
        <dbReference type="EMBL" id="KQL27577.1"/>
    </source>
</evidence>
<dbReference type="AlphaFoldDB" id="A0A0Q3RD30"/>
<sequence length="224" mass="25881">MDYKVKTYEEAVKVVEEVGLLPLAPLIPDFPSLNSITLEEAWHSGTEFDPWNWRTKFSAEGVAGYGKFMKKKSILVSRQLLPYVKKVLGYNDSVEERYYNGNVSKEALHLFRIISLEEGIDTRTLRTKADMREKEKKKIFENALVELQGTMDIVISGIQEKTDENGEKNGWSSTSFETYDSWAKRNQIELIEINREEAIDYLLTHFKNICTNETSVKKLEKILV</sequence>
<protein>
    <submittedName>
        <fullName evidence="1">Uncharacterized protein</fullName>
    </submittedName>
</protein>